<keyword evidence="3" id="KW-1185">Reference proteome</keyword>
<gene>
    <name evidence="2" type="ORF">B0J13DRAFT_603828</name>
</gene>
<comment type="caution">
    <text evidence="2">The sequence shown here is derived from an EMBL/GenBank/DDBJ whole genome shotgun (WGS) entry which is preliminary data.</text>
</comment>
<organism evidence="2 3">
    <name type="scientific">Dactylonectria estremocensis</name>
    <dbReference type="NCBI Taxonomy" id="1079267"/>
    <lineage>
        <taxon>Eukaryota</taxon>
        <taxon>Fungi</taxon>
        <taxon>Dikarya</taxon>
        <taxon>Ascomycota</taxon>
        <taxon>Pezizomycotina</taxon>
        <taxon>Sordariomycetes</taxon>
        <taxon>Hypocreomycetidae</taxon>
        <taxon>Hypocreales</taxon>
        <taxon>Nectriaceae</taxon>
        <taxon>Dactylonectria</taxon>
    </lineage>
</organism>
<evidence type="ECO:0000256" key="1">
    <source>
        <dbReference type="SAM" id="MobiDB-lite"/>
    </source>
</evidence>
<feature type="compositionally biased region" description="Basic and acidic residues" evidence="1">
    <location>
        <begin position="23"/>
        <end position="38"/>
    </location>
</feature>
<feature type="region of interest" description="Disordered" evidence="1">
    <location>
        <begin position="78"/>
        <end position="98"/>
    </location>
</feature>
<feature type="region of interest" description="Disordered" evidence="1">
    <location>
        <begin position="1"/>
        <end position="38"/>
    </location>
</feature>
<dbReference type="Proteomes" id="UP000717696">
    <property type="component" value="Unassembled WGS sequence"/>
</dbReference>
<feature type="region of interest" description="Disordered" evidence="1">
    <location>
        <begin position="339"/>
        <end position="358"/>
    </location>
</feature>
<evidence type="ECO:0000313" key="2">
    <source>
        <dbReference type="EMBL" id="KAH7158186.1"/>
    </source>
</evidence>
<sequence>MAVGGGRMEMLDGDAGWRWRPQRSRDGNDGGYKGREKRSTEYRRLKNEEARGWCVPVGVCGLNWAMARVVEPRLSRPILTPSDRHEDGTGQSKKPPRSTFSATYHWAIQAVLLRTNPPNVGGRGKRENLWDFAADLAVSFCAYCAVPPDNGSIVLSSLRVAAQCRQGLGMASSFVAGMSHGRCVARTSRQGGPWQLPIRSVHLITASFIFPIIPAGFLAVLAPPSLKTNTSFAEPGPRDQRRYGPQGCKADPERDKLAVLVFPHVPRPMSSRPLAPRQGPTQKTRPGNGWQGSSRDEGAHSTQGRKVAGPRTRLRVGLFITGAITGAIMMKLDDMGRHEWPPKTSMRDLQLPMSPCPS</sequence>
<feature type="region of interest" description="Disordered" evidence="1">
    <location>
        <begin position="266"/>
        <end position="310"/>
    </location>
</feature>
<protein>
    <submittedName>
        <fullName evidence="2">Uncharacterized protein</fullName>
    </submittedName>
</protein>
<proteinExistence type="predicted"/>
<accession>A0A9P9FE57</accession>
<feature type="region of interest" description="Disordered" evidence="1">
    <location>
        <begin position="228"/>
        <end position="251"/>
    </location>
</feature>
<dbReference type="AlphaFoldDB" id="A0A9P9FE57"/>
<dbReference type="EMBL" id="JAGMUU010000003">
    <property type="protein sequence ID" value="KAH7158186.1"/>
    <property type="molecule type" value="Genomic_DNA"/>
</dbReference>
<name>A0A9P9FE57_9HYPO</name>
<evidence type="ECO:0000313" key="3">
    <source>
        <dbReference type="Proteomes" id="UP000717696"/>
    </source>
</evidence>
<reference evidence="2" key="1">
    <citation type="journal article" date="2021" name="Nat. Commun.">
        <title>Genetic determinants of endophytism in the Arabidopsis root mycobiome.</title>
        <authorList>
            <person name="Mesny F."/>
            <person name="Miyauchi S."/>
            <person name="Thiergart T."/>
            <person name="Pickel B."/>
            <person name="Atanasova L."/>
            <person name="Karlsson M."/>
            <person name="Huettel B."/>
            <person name="Barry K.W."/>
            <person name="Haridas S."/>
            <person name="Chen C."/>
            <person name="Bauer D."/>
            <person name="Andreopoulos W."/>
            <person name="Pangilinan J."/>
            <person name="LaButti K."/>
            <person name="Riley R."/>
            <person name="Lipzen A."/>
            <person name="Clum A."/>
            <person name="Drula E."/>
            <person name="Henrissat B."/>
            <person name="Kohler A."/>
            <person name="Grigoriev I.V."/>
            <person name="Martin F.M."/>
            <person name="Hacquard S."/>
        </authorList>
    </citation>
    <scope>NUCLEOTIDE SEQUENCE</scope>
    <source>
        <strain evidence="2">MPI-CAGE-AT-0021</strain>
    </source>
</reference>